<dbReference type="EMBL" id="JAGINW010000001">
    <property type="protein sequence ID" value="MBP2328797.1"/>
    <property type="molecule type" value="Genomic_DNA"/>
</dbReference>
<evidence type="ECO:0000313" key="1">
    <source>
        <dbReference type="EMBL" id="MBP2328797.1"/>
    </source>
</evidence>
<name>A0ABS4TWM1_9PSEU</name>
<protein>
    <submittedName>
        <fullName evidence="1">Nucleotide-binding universal stress UspA family protein</fullName>
    </submittedName>
</protein>
<dbReference type="Proteomes" id="UP001519332">
    <property type="component" value="Unassembled WGS sequence"/>
</dbReference>
<evidence type="ECO:0000313" key="2">
    <source>
        <dbReference type="Proteomes" id="UP001519332"/>
    </source>
</evidence>
<dbReference type="Gene3D" id="3.40.50.12370">
    <property type="match status" value="1"/>
</dbReference>
<dbReference type="SUPFAM" id="SSF52402">
    <property type="entry name" value="Adenine nucleotide alpha hydrolases-like"/>
    <property type="match status" value="2"/>
</dbReference>
<reference evidence="1 2" key="1">
    <citation type="submission" date="2021-03" db="EMBL/GenBank/DDBJ databases">
        <title>Sequencing the genomes of 1000 actinobacteria strains.</title>
        <authorList>
            <person name="Klenk H.-P."/>
        </authorList>
    </citation>
    <scope>NUCLEOTIDE SEQUENCE [LARGE SCALE GENOMIC DNA]</scope>
    <source>
        <strain evidence="1 2">DSM 46670</strain>
    </source>
</reference>
<dbReference type="CDD" id="cd00293">
    <property type="entry name" value="USP-like"/>
    <property type="match status" value="1"/>
</dbReference>
<accession>A0ABS4TWM1</accession>
<dbReference type="RefSeq" id="WP_209645717.1">
    <property type="nucleotide sequence ID" value="NZ_JAGINW010000001.1"/>
</dbReference>
<sequence>MTTRTAPAIQPVPQQRQLRRPRIAVGTDGTLWGDAALDWALRHAGPLNAQVRVFAAESSDDQAIARRLSAYRWLFTSVSVSPEPPVQTLVAASKDHDLLVLGYRGRQHGPFGLGRSVVPIVTAARCDTVVVRGQTRAVQGEHRWITAAISGQDDTLVVRRAVQFAIRSRSRLRLLHAAPLPGAPAVPAVVAPASILEHAHDLVHELAPDLTPSLRLVRSQPHEAVRTCDRTDLLVIGSGNQPGKLSVITSTALHMATCPVLVVKPQ</sequence>
<comment type="caution">
    <text evidence="1">The sequence shown here is derived from an EMBL/GenBank/DDBJ whole genome shotgun (WGS) entry which is preliminary data.</text>
</comment>
<gene>
    <name evidence="1" type="ORF">JOF56_009182</name>
</gene>
<proteinExistence type="predicted"/>
<organism evidence="1 2">
    <name type="scientific">Kibdelosporangium banguiense</name>
    <dbReference type="NCBI Taxonomy" id="1365924"/>
    <lineage>
        <taxon>Bacteria</taxon>
        <taxon>Bacillati</taxon>
        <taxon>Actinomycetota</taxon>
        <taxon>Actinomycetes</taxon>
        <taxon>Pseudonocardiales</taxon>
        <taxon>Pseudonocardiaceae</taxon>
        <taxon>Kibdelosporangium</taxon>
    </lineage>
</organism>
<keyword evidence="2" id="KW-1185">Reference proteome</keyword>